<dbReference type="InterPro" id="IPR001501">
    <property type="entry name" value="Ni-dep_hyd_lsu"/>
</dbReference>
<gene>
    <name evidence="2" type="ORF">JDN41_07845</name>
</gene>
<name>A0A8I1GAE2_9HYPH</name>
<reference evidence="2 3" key="1">
    <citation type="submission" date="2020-12" db="EMBL/GenBank/DDBJ databases">
        <title>Revised draft genomes of Rhodomicrobium vannielii ATCC 17100 and Rhodomicrobium udaipurense JA643.</title>
        <authorList>
            <person name="Conners E.M."/>
            <person name="Davenport E.J."/>
            <person name="Bose A."/>
        </authorList>
    </citation>
    <scope>NUCLEOTIDE SEQUENCE [LARGE SCALE GENOMIC DNA]</scope>
    <source>
        <strain evidence="2 3">JA643</strain>
    </source>
</reference>
<dbReference type="Proteomes" id="UP000623250">
    <property type="component" value="Unassembled WGS sequence"/>
</dbReference>
<evidence type="ECO:0000313" key="3">
    <source>
        <dbReference type="Proteomes" id="UP000623250"/>
    </source>
</evidence>
<keyword evidence="1" id="KW-0479">Metal-binding</keyword>
<protein>
    <submittedName>
        <fullName evidence="2">Nickel-dependent hydrogenase large subunit</fullName>
    </submittedName>
</protein>
<organism evidence="2 3">
    <name type="scientific">Rhodomicrobium udaipurense</name>
    <dbReference type="NCBI Taxonomy" id="1202716"/>
    <lineage>
        <taxon>Bacteria</taxon>
        <taxon>Pseudomonadati</taxon>
        <taxon>Pseudomonadota</taxon>
        <taxon>Alphaproteobacteria</taxon>
        <taxon>Hyphomicrobiales</taxon>
        <taxon>Hyphomicrobiaceae</taxon>
        <taxon>Rhodomicrobium</taxon>
    </lineage>
</organism>
<feature type="binding site" evidence="1">
    <location>
        <position position="386"/>
    </location>
    <ligand>
        <name>Ni(2+)</name>
        <dbReference type="ChEBI" id="CHEBI:49786"/>
    </ligand>
</feature>
<dbReference type="Pfam" id="PF00374">
    <property type="entry name" value="NiFeSe_Hases"/>
    <property type="match status" value="1"/>
</dbReference>
<keyword evidence="1" id="KW-0460">Magnesium</keyword>
<dbReference type="InterPro" id="IPR029014">
    <property type="entry name" value="NiFe-Hase_large"/>
</dbReference>
<dbReference type="EMBL" id="JAEMUK010000014">
    <property type="protein sequence ID" value="MBJ7543468.1"/>
    <property type="molecule type" value="Genomic_DNA"/>
</dbReference>
<dbReference type="RefSeq" id="WP_052037069.1">
    <property type="nucleotide sequence ID" value="NZ_JAEMUK010000014.1"/>
</dbReference>
<dbReference type="SUPFAM" id="SSF56762">
    <property type="entry name" value="HydB/Nqo4-like"/>
    <property type="match status" value="1"/>
</dbReference>
<dbReference type="InterPro" id="IPR050867">
    <property type="entry name" value="NiFe/NiFeSe_hydrgnase_LSU"/>
</dbReference>
<comment type="cofactor">
    <cofactor evidence="1">
        <name>Ni(2+)</name>
        <dbReference type="ChEBI" id="CHEBI:49786"/>
    </cofactor>
</comment>
<accession>A0A8I1GAE2</accession>
<keyword evidence="3" id="KW-1185">Reference proteome</keyword>
<sequence length="394" mass="43115">MTAEGRIEIDLYPRAPHGHCVRIESSRPLSITRQFTGHSPSEIAQTVSLLFATCKAAQSVAAAAALEEAHGIIVPESTRRAREMRVIAESAREHTLRILMDWSQFLYKPGLPPAAELRAAMQAERDLARHLDEGSAALRFGGTFVYERDGVEKDIAANEALLERAIFGEPLRIWRARGTKADLINWAEQRHTIAQLLFDQIATEGFLDAGAAPVSPLPSFDRDRIAQRLFDDSQAHFVAAPDWEGAPRETSPLARSLDHPLIRALETDDGFGLGARLAACLVELASVPRRLRDAAATLDTPDHAQPERSETAPGIGLSQIEAARGRLVHAVEMSGGKVSRYRILAPTEWNFHPEGAAARGLARIAHGDSHDVARIARLFVTAVDPCVGYEVRVH</sequence>
<dbReference type="PANTHER" id="PTHR42958">
    <property type="entry name" value="HYDROGENASE-2 LARGE CHAIN"/>
    <property type="match status" value="1"/>
</dbReference>
<dbReference type="GO" id="GO:0016151">
    <property type="term" value="F:nickel cation binding"/>
    <property type="evidence" value="ECO:0007669"/>
    <property type="project" value="InterPro"/>
</dbReference>
<keyword evidence="1" id="KW-0533">Nickel</keyword>
<dbReference type="AlphaFoldDB" id="A0A8I1GAE2"/>
<evidence type="ECO:0000313" key="2">
    <source>
        <dbReference type="EMBL" id="MBJ7543468.1"/>
    </source>
</evidence>
<comment type="caution">
    <text evidence="2">The sequence shown here is derived from an EMBL/GenBank/DDBJ whole genome shotgun (WGS) entry which is preliminary data.</text>
</comment>
<feature type="binding site" evidence="1">
    <location>
        <position position="343"/>
    </location>
    <ligand>
        <name>Mg(2+)</name>
        <dbReference type="ChEBI" id="CHEBI:18420"/>
    </ligand>
</feature>
<dbReference type="PANTHER" id="PTHR42958:SF4">
    <property type="entry name" value="HYDROGENASE EXPRESSION_FORMATION PROTEIN HUPK"/>
    <property type="match status" value="1"/>
</dbReference>
<dbReference type="Gene3D" id="1.10.645.10">
    <property type="entry name" value="Cytochrome-c3 Hydrogenase, chain B"/>
    <property type="match status" value="1"/>
</dbReference>
<evidence type="ECO:0000256" key="1">
    <source>
        <dbReference type="PIRSR" id="PIRSR601501-1"/>
    </source>
</evidence>
<proteinExistence type="predicted"/>